<keyword evidence="4" id="KW-0997">Cell inner membrane</keyword>
<evidence type="ECO:0000313" key="11">
    <source>
        <dbReference type="Proteomes" id="UP000449710"/>
    </source>
</evidence>
<evidence type="ECO:0000256" key="7">
    <source>
        <dbReference type="ARBA" id="ARBA00023136"/>
    </source>
</evidence>
<keyword evidence="6 8" id="KW-1133">Transmembrane helix</keyword>
<feature type="transmembrane region" description="Helical" evidence="8">
    <location>
        <begin position="230"/>
        <end position="250"/>
    </location>
</feature>
<comment type="subcellular location">
    <subcellularLocation>
        <location evidence="1">Cell inner membrane</location>
        <topology evidence="1">Multi-pass membrane protein</topology>
    </subcellularLocation>
    <subcellularLocation>
        <location evidence="8">Cell membrane</location>
        <topology evidence="8">Multi-pass membrane protein</topology>
    </subcellularLocation>
</comment>
<evidence type="ECO:0000256" key="1">
    <source>
        <dbReference type="ARBA" id="ARBA00004429"/>
    </source>
</evidence>
<dbReference type="EMBL" id="SUMG01000004">
    <property type="protein sequence ID" value="NBG87834.1"/>
    <property type="molecule type" value="Genomic_DNA"/>
</dbReference>
<dbReference type="InterPro" id="IPR035906">
    <property type="entry name" value="MetI-like_sf"/>
</dbReference>
<gene>
    <name evidence="10" type="ORF">ISALK_04905</name>
</gene>
<feature type="transmembrane region" description="Helical" evidence="8">
    <location>
        <begin position="96"/>
        <end position="119"/>
    </location>
</feature>
<keyword evidence="3" id="KW-1003">Cell membrane</keyword>
<feature type="transmembrane region" description="Helical" evidence="8">
    <location>
        <begin position="187"/>
        <end position="210"/>
    </location>
</feature>
<dbReference type="Pfam" id="PF00528">
    <property type="entry name" value="BPD_transp_1"/>
    <property type="match status" value="1"/>
</dbReference>
<keyword evidence="5 8" id="KW-0812">Transmembrane</keyword>
<evidence type="ECO:0000256" key="5">
    <source>
        <dbReference type="ARBA" id="ARBA00022692"/>
    </source>
</evidence>
<evidence type="ECO:0000256" key="4">
    <source>
        <dbReference type="ARBA" id="ARBA00022519"/>
    </source>
</evidence>
<feature type="transmembrane region" description="Helical" evidence="8">
    <location>
        <begin position="131"/>
        <end position="150"/>
    </location>
</feature>
<feature type="transmembrane region" description="Helical" evidence="8">
    <location>
        <begin position="62"/>
        <end position="84"/>
    </location>
</feature>
<organism evidence="10 11">
    <name type="scientific">Isachenkonia alkalipeptolytica</name>
    <dbReference type="NCBI Taxonomy" id="2565777"/>
    <lineage>
        <taxon>Bacteria</taxon>
        <taxon>Bacillati</taxon>
        <taxon>Bacillota</taxon>
        <taxon>Clostridia</taxon>
        <taxon>Eubacteriales</taxon>
        <taxon>Clostridiaceae</taxon>
        <taxon>Isachenkonia</taxon>
    </lineage>
</organism>
<evidence type="ECO:0000256" key="8">
    <source>
        <dbReference type="RuleBase" id="RU363032"/>
    </source>
</evidence>
<keyword evidence="11" id="KW-1185">Reference proteome</keyword>
<dbReference type="InterPro" id="IPR000515">
    <property type="entry name" value="MetI-like"/>
</dbReference>
<evidence type="ECO:0000259" key="9">
    <source>
        <dbReference type="PROSITE" id="PS50928"/>
    </source>
</evidence>
<feature type="domain" description="ABC transmembrane type-1" evidence="9">
    <location>
        <begin position="62"/>
        <end position="250"/>
    </location>
</feature>
<dbReference type="CDD" id="cd06261">
    <property type="entry name" value="TM_PBP2"/>
    <property type="match status" value="1"/>
</dbReference>
<dbReference type="PROSITE" id="PS50928">
    <property type="entry name" value="ABC_TM1"/>
    <property type="match status" value="1"/>
</dbReference>
<proteinExistence type="inferred from homology"/>
<name>A0AA43XKD1_9CLOT</name>
<evidence type="ECO:0000256" key="3">
    <source>
        <dbReference type="ARBA" id="ARBA00022475"/>
    </source>
</evidence>
<dbReference type="GO" id="GO:0005886">
    <property type="term" value="C:plasma membrane"/>
    <property type="evidence" value="ECO:0007669"/>
    <property type="project" value="UniProtKB-SubCell"/>
</dbReference>
<evidence type="ECO:0000313" key="10">
    <source>
        <dbReference type="EMBL" id="NBG87834.1"/>
    </source>
</evidence>
<dbReference type="GO" id="GO:0055085">
    <property type="term" value="P:transmembrane transport"/>
    <property type="evidence" value="ECO:0007669"/>
    <property type="project" value="InterPro"/>
</dbReference>
<keyword evidence="7 8" id="KW-0472">Membrane</keyword>
<evidence type="ECO:0000256" key="6">
    <source>
        <dbReference type="ARBA" id="ARBA00022989"/>
    </source>
</evidence>
<reference evidence="10 11" key="1">
    <citation type="submission" date="2019-04" db="EMBL/GenBank/DDBJ databases">
        <title>Isachenkonia alkalipeptolytica gen. nov. sp. nov. a new anaerobic, alkiliphilic organothrophic bacterium capable to reduce synthesized ferrihydrite isolated from a soda lake.</title>
        <authorList>
            <person name="Toshchakov S.V."/>
            <person name="Zavarzina D.G."/>
            <person name="Zhilina T.N."/>
            <person name="Kostrikina N.A."/>
            <person name="Kublanov I.V."/>
        </authorList>
    </citation>
    <scope>NUCLEOTIDE SEQUENCE [LARGE SCALE GENOMIC DNA]</scope>
    <source>
        <strain evidence="10 11">Z-1701</strain>
    </source>
</reference>
<dbReference type="PANTHER" id="PTHR43357:SF4">
    <property type="entry name" value="INNER MEMBRANE ABC TRANSPORTER PERMEASE PROTEIN YDCV"/>
    <property type="match status" value="1"/>
</dbReference>
<accession>A0AA43XKD1</accession>
<dbReference type="RefSeq" id="WP_160719717.1">
    <property type="nucleotide sequence ID" value="NZ_SUMG01000004.1"/>
</dbReference>
<dbReference type="Proteomes" id="UP000449710">
    <property type="component" value="Unassembled WGS sequence"/>
</dbReference>
<evidence type="ECO:0000256" key="2">
    <source>
        <dbReference type="ARBA" id="ARBA00022448"/>
    </source>
</evidence>
<keyword evidence="2 8" id="KW-0813">Transport</keyword>
<comment type="caution">
    <text evidence="10">The sequence shown here is derived from an EMBL/GenBank/DDBJ whole genome shotgun (WGS) entry which is preliminary data.</text>
</comment>
<comment type="similarity">
    <text evidence="8">Belongs to the binding-protein-dependent transport system permease family.</text>
</comment>
<dbReference type="SUPFAM" id="SSF161098">
    <property type="entry name" value="MetI-like"/>
    <property type="match status" value="1"/>
</dbReference>
<dbReference type="AlphaFoldDB" id="A0AA43XKD1"/>
<protein>
    <submittedName>
        <fullName evidence="10">ABC transporter permease subunit</fullName>
    </submittedName>
</protein>
<dbReference type="Gene3D" id="1.10.3720.10">
    <property type="entry name" value="MetI-like"/>
    <property type="match status" value="1"/>
</dbReference>
<dbReference type="PANTHER" id="PTHR43357">
    <property type="entry name" value="INNER MEMBRANE ABC TRANSPORTER PERMEASE PROTEIN YDCV"/>
    <property type="match status" value="1"/>
</dbReference>
<sequence>MEKRLSGMLFIILSLTFILPLVMVLIWSVTVSWPFPEIIPQELSLRGLREIFKPGSRALESLITSIRISLFVMILTLGITIPGGKALGIYQFPGKGFIKIFVLAPLIVSPVAVGMGIQGTFIRMGLTNTELGVTLIHIVPAIPYGVRIFTNIFELVGDEMEEQGKVLGAGSFQTFIHITLPTIRPGILSAGSMIFIISFSQYFLTFLIGGGRVQTFPLLMVPYIQSGDRMMAASYSLVFIAVALLALLIIEKMLRLYYSKNSGIAGVFYRRKQVKS</sequence>
<feature type="transmembrane region" description="Helical" evidence="8">
    <location>
        <begin position="7"/>
        <end position="27"/>
    </location>
</feature>